<accession>A0A328HNA7</accession>
<evidence type="ECO:0000313" key="2">
    <source>
        <dbReference type="Proteomes" id="UP000249166"/>
    </source>
</evidence>
<protein>
    <submittedName>
        <fullName evidence="1">Uncharacterized protein</fullName>
    </submittedName>
</protein>
<comment type="caution">
    <text evidence="1">The sequence shown here is derived from an EMBL/GenBank/DDBJ whole genome shotgun (WGS) entry which is preliminary data.</text>
</comment>
<dbReference type="Proteomes" id="UP000249166">
    <property type="component" value="Unassembled WGS sequence"/>
</dbReference>
<sequence length="183" mass="19796">MVQRSVIQTSEGQERGFLFTPHLGRDPFGGTAGDASGQVRQLVGSMIYAATFAAYRLRDPAVFLRALINRGIAGNASSIGTDYPMLEKAGIVRVVDGHSSNRYQLELLQTDVAEDALKVLTAREASGSGGHNAASLEGQRSYVHVDRERAKIALTTDRDQAEEARLIAALREVPARRSMGQVQ</sequence>
<organism evidence="1 2">
    <name type="scientific">Arthrobacter globiformis</name>
    <dbReference type="NCBI Taxonomy" id="1665"/>
    <lineage>
        <taxon>Bacteria</taxon>
        <taxon>Bacillati</taxon>
        <taxon>Actinomycetota</taxon>
        <taxon>Actinomycetes</taxon>
        <taxon>Micrococcales</taxon>
        <taxon>Micrococcaceae</taxon>
        <taxon>Arthrobacter</taxon>
    </lineage>
</organism>
<gene>
    <name evidence="1" type="ORF">DBZ45_04780</name>
</gene>
<reference evidence="1 2" key="1">
    <citation type="submission" date="2018-04" db="EMBL/GenBank/DDBJ databases">
        <title>Bacteria isolated from cave deposits of Manipur.</title>
        <authorList>
            <person name="Sahoo D."/>
            <person name="Sarangthem I."/>
            <person name="Nandeibam J."/>
        </authorList>
    </citation>
    <scope>NUCLEOTIDE SEQUENCE [LARGE SCALE GENOMIC DNA]</scope>
    <source>
        <strain evidence="2">mrc11</strain>
    </source>
</reference>
<dbReference type="AlphaFoldDB" id="A0A328HNA7"/>
<dbReference type="EMBL" id="QLNP01000062">
    <property type="protein sequence ID" value="RAM38533.1"/>
    <property type="molecule type" value="Genomic_DNA"/>
</dbReference>
<dbReference type="OrthoDB" id="2080138at2"/>
<proteinExistence type="predicted"/>
<name>A0A328HNA7_ARTGO</name>
<evidence type="ECO:0000313" key="1">
    <source>
        <dbReference type="EMBL" id="RAM38533.1"/>
    </source>
</evidence>